<accession>A0ABQ6Q476</accession>
<dbReference type="Gene3D" id="3.40.50.12370">
    <property type="match status" value="1"/>
</dbReference>
<protein>
    <recommendedName>
        <fullName evidence="2">UspA domain-containing protein</fullName>
    </recommendedName>
</protein>
<dbReference type="CDD" id="cd00293">
    <property type="entry name" value="USP-like"/>
    <property type="match status" value="1"/>
</dbReference>
<evidence type="ECO:0000259" key="2">
    <source>
        <dbReference type="Pfam" id="PF00582"/>
    </source>
</evidence>
<dbReference type="InterPro" id="IPR006016">
    <property type="entry name" value="UspA"/>
</dbReference>
<keyword evidence="4" id="KW-1185">Reference proteome</keyword>
<dbReference type="InterPro" id="IPR006015">
    <property type="entry name" value="Universal_stress_UspA"/>
</dbReference>
<organism evidence="3 4">
    <name type="scientific">Algoriphagus taiwanensis</name>
    <dbReference type="NCBI Taxonomy" id="1445656"/>
    <lineage>
        <taxon>Bacteria</taxon>
        <taxon>Pseudomonadati</taxon>
        <taxon>Bacteroidota</taxon>
        <taxon>Cytophagia</taxon>
        <taxon>Cytophagales</taxon>
        <taxon>Cyclobacteriaceae</taxon>
        <taxon>Algoriphagus</taxon>
    </lineage>
</organism>
<proteinExistence type="inferred from homology"/>
<dbReference type="EMBL" id="BTPE01000009">
    <property type="protein sequence ID" value="GMQ34345.1"/>
    <property type="molecule type" value="Genomic_DNA"/>
</dbReference>
<comment type="similarity">
    <text evidence="1">Belongs to the universal stress protein A family.</text>
</comment>
<dbReference type="SUPFAM" id="SSF52402">
    <property type="entry name" value="Adenine nucleotide alpha hydrolases-like"/>
    <property type="match status" value="1"/>
</dbReference>
<gene>
    <name evidence="3" type="ORF">Ataiwa_26170</name>
</gene>
<comment type="caution">
    <text evidence="3">The sequence shown here is derived from an EMBL/GenBank/DDBJ whole genome shotgun (WGS) entry which is preliminary data.</text>
</comment>
<sequence>MLEKIIVPVDFSQEAENALWFAAEIGKRKSVPLSIIHCLSESESRSEEEKKIKDLKEKLTLTFGSELACDWELTDMDLVHAIKNRTLNPMNHLLVMGTKGASGLKRILIGSNTVRVISEIKTPVLVIPGVARFSDFVKKGKNRVVLASDLEEIKDESGMNFFEEFLKLMNEPKLRILNVRPKNTTLDYEKRLLRKSLISAFGEVADTEKATVFSNNILHGIQFYLEKNEDTGLIVMISKDTGGLFQRHFTHEMAAMTHYPLLILNE</sequence>
<evidence type="ECO:0000256" key="1">
    <source>
        <dbReference type="ARBA" id="ARBA00008791"/>
    </source>
</evidence>
<feature type="domain" description="UspA" evidence="2">
    <location>
        <begin position="1"/>
        <end position="128"/>
    </location>
</feature>
<dbReference type="PRINTS" id="PR01438">
    <property type="entry name" value="UNVRSLSTRESS"/>
</dbReference>
<dbReference type="PANTHER" id="PTHR46268:SF6">
    <property type="entry name" value="UNIVERSAL STRESS PROTEIN UP12"/>
    <property type="match status" value="1"/>
</dbReference>
<dbReference type="PANTHER" id="PTHR46268">
    <property type="entry name" value="STRESS RESPONSE PROTEIN NHAX"/>
    <property type="match status" value="1"/>
</dbReference>
<dbReference type="Proteomes" id="UP001307705">
    <property type="component" value="Unassembled WGS sequence"/>
</dbReference>
<evidence type="ECO:0000313" key="3">
    <source>
        <dbReference type="EMBL" id="GMQ34345.1"/>
    </source>
</evidence>
<dbReference type="Pfam" id="PF00582">
    <property type="entry name" value="Usp"/>
    <property type="match status" value="1"/>
</dbReference>
<evidence type="ECO:0000313" key="4">
    <source>
        <dbReference type="Proteomes" id="UP001307705"/>
    </source>
</evidence>
<name>A0ABQ6Q476_9BACT</name>
<dbReference type="RefSeq" id="WP_338229170.1">
    <property type="nucleotide sequence ID" value="NZ_BTPE01000009.1"/>
</dbReference>
<reference evidence="3 4" key="1">
    <citation type="submission" date="2023-08" db="EMBL/GenBank/DDBJ databases">
        <title>Draft genome sequence of Algoriphagus taiwanensis.</title>
        <authorList>
            <person name="Takatani N."/>
            <person name="Hosokawa M."/>
            <person name="Sawabe T."/>
        </authorList>
    </citation>
    <scope>NUCLEOTIDE SEQUENCE [LARGE SCALE GENOMIC DNA]</scope>
    <source>
        <strain evidence="3 4">JCM 19755</strain>
    </source>
</reference>